<keyword evidence="2" id="KW-0472">Membrane</keyword>
<dbReference type="InterPro" id="IPR025101">
    <property type="entry name" value="DUF4012"/>
</dbReference>
<comment type="caution">
    <text evidence="3">The sequence shown here is derived from an EMBL/GenBank/DDBJ whole genome shotgun (WGS) entry which is preliminary data.</text>
</comment>
<evidence type="ECO:0000313" key="4">
    <source>
        <dbReference type="Proteomes" id="UP000177199"/>
    </source>
</evidence>
<proteinExistence type="predicted"/>
<accession>A0A1F7HIL8</accession>
<dbReference type="Pfam" id="PF13196">
    <property type="entry name" value="DUF4012"/>
    <property type="match status" value="1"/>
</dbReference>
<gene>
    <name evidence="3" type="ORF">A3F29_02325</name>
</gene>
<dbReference type="Proteomes" id="UP000177199">
    <property type="component" value="Unassembled WGS sequence"/>
</dbReference>
<protein>
    <recommendedName>
        <fullName evidence="5">DUF4012 domain-containing protein</fullName>
    </recommendedName>
</protein>
<sequence length="753" mass="86142">MPLISEIVDSSQKVLIVNNKSTDFVAYLKQVLEKYSINTYFSSKLSTNKESFDLIFILNPGKEIEAYARSITNYVLFFIGDPTKALHTAKRVITKNIKNIRVINLDYETFAGQDLEKILWFIFSDSTEVLLNFRTRYRDDHRNNAKSQKKTAKYITKKMPIRIILISLILFFISIIPLLATSSYFLFRSAKAVKANDNQKAQIFLSYGKIPLNSANFIYKITRPMYLMFSLALIPDNTIDINKRLESIVEKSISLSQNGEIFVSSLFEKNKNRDQINSQSIRIDKITNDIDSLANELVLLNQKIPESKGFFETVKSEVTTLSEDIIKAKAISKDIKEILAYNSEKKYLMLFANNMELRPGGGFIGSFGILTVKDLTIKDIQIYDVYDADGQLKQHINPPDPIRKYLDQPNWFLRDSAFSPDFYENYIQAKKFLNIELGLSEFSGGFLITTTAIQNMLEAINEIYLPDFNEKINKDNFYIKAQLYSEKDFFPGSTQKKSFLASLTRQIFIDIENASVSTLLSALNKSLDEKQIALVFEDENIQGPYDSQYWSGKTISPYCFTDIDNCIVDYIFPYDANLGVNKANFFISKNLNLKIKINDSGSIINELSILINNESQTNIFPGGTYKNYMQIALPRRAIIRNLTRNGVLIEDFDEKVDVMKTIGFLTEIPPQKTVEITIAYSLQNAISDGDGIYQLIFQKQIGSKNSDLNIEFQIPNNIVIQDQNFNPVVKEDTILYNTTLTGDKIFILKLRKN</sequence>
<keyword evidence="2" id="KW-0812">Transmembrane</keyword>
<evidence type="ECO:0000256" key="2">
    <source>
        <dbReference type="SAM" id="Phobius"/>
    </source>
</evidence>
<evidence type="ECO:0000313" key="3">
    <source>
        <dbReference type="EMBL" id="OGK30913.1"/>
    </source>
</evidence>
<organism evidence="3 4">
    <name type="scientific">Candidatus Roizmanbacteria bacterium RIFCSPHIGHO2_12_FULL_33_9</name>
    <dbReference type="NCBI Taxonomy" id="1802045"/>
    <lineage>
        <taxon>Bacteria</taxon>
        <taxon>Candidatus Roizmaniibacteriota</taxon>
    </lineage>
</organism>
<evidence type="ECO:0008006" key="5">
    <source>
        <dbReference type="Google" id="ProtNLM"/>
    </source>
</evidence>
<keyword evidence="1" id="KW-0175">Coiled coil</keyword>
<keyword evidence="2" id="KW-1133">Transmembrane helix</keyword>
<feature type="coiled-coil region" evidence="1">
    <location>
        <begin position="276"/>
        <end position="303"/>
    </location>
</feature>
<feature type="transmembrane region" description="Helical" evidence="2">
    <location>
        <begin position="163"/>
        <end position="187"/>
    </location>
</feature>
<evidence type="ECO:0000256" key="1">
    <source>
        <dbReference type="SAM" id="Coils"/>
    </source>
</evidence>
<dbReference type="AlphaFoldDB" id="A0A1F7HIL8"/>
<reference evidence="3 4" key="1">
    <citation type="journal article" date="2016" name="Nat. Commun.">
        <title>Thousands of microbial genomes shed light on interconnected biogeochemical processes in an aquifer system.</title>
        <authorList>
            <person name="Anantharaman K."/>
            <person name="Brown C.T."/>
            <person name="Hug L.A."/>
            <person name="Sharon I."/>
            <person name="Castelle C.J."/>
            <person name="Probst A.J."/>
            <person name="Thomas B.C."/>
            <person name="Singh A."/>
            <person name="Wilkins M.J."/>
            <person name="Karaoz U."/>
            <person name="Brodie E.L."/>
            <person name="Williams K.H."/>
            <person name="Hubbard S.S."/>
            <person name="Banfield J.F."/>
        </authorList>
    </citation>
    <scope>NUCLEOTIDE SEQUENCE [LARGE SCALE GENOMIC DNA]</scope>
</reference>
<dbReference type="EMBL" id="MFZV01000039">
    <property type="protein sequence ID" value="OGK30913.1"/>
    <property type="molecule type" value="Genomic_DNA"/>
</dbReference>
<name>A0A1F7HIL8_9BACT</name>